<feature type="region of interest" description="Disordered" evidence="1">
    <location>
        <begin position="1"/>
        <end position="125"/>
    </location>
</feature>
<dbReference type="AlphaFoldDB" id="A0AAD6UK21"/>
<feature type="compositionally biased region" description="Acidic residues" evidence="1">
    <location>
        <begin position="665"/>
        <end position="677"/>
    </location>
</feature>
<proteinExistence type="predicted"/>
<sequence length="695" mass="75209">MSENPLTGPGSRGGRGSRGGGRGRGGRGGGRGGRGGRKAAATGSKRLSSLSSLSDSEYEEVAAPRKKARTTPEQASVPAAAAPGPQVTMASTRQRREGAGSNMAVLVAAEKPRPKRTHEQVAAAEAKRAAEADALAREREAAISQIALLDAKLDAARAAEEAAAINDLGDLEDDALDDTSDQHRPEAESEEELEITDEHFSRIEDDDAYVSESEWEPKTKRKAVVVSKRVFKPKKQATRNAIEALAKTLVVEPESTSTTKVVVKKMVQNRDAAAASTKAGLNKAWSSKTPGGSSIIGGLTDEQATAVRPDFDPSATVRVPRKNAMVSVISVSDDEDTPSKAPGGRVRASNIRTFVKMEVDPPKIASLGVRSRKSKPTLKTQSFSSSYTPFTPPSSADVKGLPAFIAPTWKVFLQRCYLSLYMSQDPMALGAVGDDLLDPGRATVDVLQTILDEMHPDVKWELKWDDAICSRAASRMREERGKFAKRGTRYADKEFNSPKYYTAKKGDVGPLRKSVLVASDAKYAVRRNGPAFYRDPTPQAVGHFHPDHTLYIKPRGYLESDAIISVLLPAIRDREWTVRIFKDDHGHDQVDLDSVPVGALGLSAAGIERGYKLHTSGIRTRPLEFSAANFGPAVTAWIEGIKNLRASHWQAIITACGGPLPELALEEEEEESCEEESLDGRREQMHIPSSSPCRE</sequence>
<reference evidence="2" key="1">
    <citation type="submission" date="2023-03" db="EMBL/GenBank/DDBJ databases">
        <title>Massive genome expansion in bonnet fungi (Mycena s.s.) driven by repeated elements and novel gene families across ecological guilds.</title>
        <authorList>
            <consortium name="Lawrence Berkeley National Laboratory"/>
            <person name="Harder C.B."/>
            <person name="Miyauchi S."/>
            <person name="Viragh M."/>
            <person name="Kuo A."/>
            <person name="Thoen E."/>
            <person name="Andreopoulos B."/>
            <person name="Lu D."/>
            <person name="Skrede I."/>
            <person name="Drula E."/>
            <person name="Henrissat B."/>
            <person name="Morin E."/>
            <person name="Kohler A."/>
            <person name="Barry K."/>
            <person name="LaButti K."/>
            <person name="Morin E."/>
            <person name="Salamov A."/>
            <person name="Lipzen A."/>
            <person name="Mereny Z."/>
            <person name="Hegedus B."/>
            <person name="Baldrian P."/>
            <person name="Stursova M."/>
            <person name="Weitz H."/>
            <person name="Taylor A."/>
            <person name="Grigoriev I.V."/>
            <person name="Nagy L.G."/>
            <person name="Martin F."/>
            <person name="Kauserud H."/>
        </authorList>
    </citation>
    <scope>NUCLEOTIDE SEQUENCE</scope>
    <source>
        <strain evidence="2">CBHHK173m</strain>
    </source>
</reference>
<comment type="caution">
    <text evidence="2">The sequence shown here is derived from an EMBL/GenBank/DDBJ whole genome shotgun (WGS) entry which is preliminary data.</text>
</comment>
<feature type="compositionally biased region" description="Gly residues" evidence="1">
    <location>
        <begin position="10"/>
        <end position="33"/>
    </location>
</feature>
<accession>A0AAD6UK21</accession>
<evidence type="ECO:0000313" key="2">
    <source>
        <dbReference type="EMBL" id="KAJ7101399.1"/>
    </source>
</evidence>
<feature type="compositionally biased region" description="Acidic residues" evidence="1">
    <location>
        <begin position="169"/>
        <end position="179"/>
    </location>
</feature>
<gene>
    <name evidence="2" type="ORF">B0H15DRAFT_927198</name>
</gene>
<feature type="region of interest" description="Disordered" evidence="1">
    <location>
        <begin position="169"/>
        <end position="195"/>
    </location>
</feature>
<keyword evidence="3" id="KW-1185">Reference proteome</keyword>
<dbReference type="EMBL" id="JARJCN010000004">
    <property type="protein sequence ID" value="KAJ7101399.1"/>
    <property type="molecule type" value="Genomic_DNA"/>
</dbReference>
<organism evidence="2 3">
    <name type="scientific">Mycena belliarum</name>
    <dbReference type="NCBI Taxonomy" id="1033014"/>
    <lineage>
        <taxon>Eukaryota</taxon>
        <taxon>Fungi</taxon>
        <taxon>Dikarya</taxon>
        <taxon>Basidiomycota</taxon>
        <taxon>Agaricomycotina</taxon>
        <taxon>Agaricomycetes</taxon>
        <taxon>Agaricomycetidae</taxon>
        <taxon>Agaricales</taxon>
        <taxon>Marasmiineae</taxon>
        <taxon>Mycenaceae</taxon>
        <taxon>Mycena</taxon>
    </lineage>
</organism>
<name>A0AAD6UK21_9AGAR</name>
<protein>
    <submittedName>
        <fullName evidence="2">Uncharacterized protein</fullName>
    </submittedName>
</protein>
<evidence type="ECO:0000313" key="3">
    <source>
        <dbReference type="Proteomes" id="UP001222325"/>
    </source>
</evidence>
<evidence type="ECO:0000256" key="1">
    <source>
        <dbReference type="SAM" id="MobiDB-lite"/>
    </source>
</evidence>
<dbReference type="Proteomes" id="UP001222325">
    <property type="component" value="Unassembled WGS sequence"/>
</dbReference>
<feature type="region of interest" description="Disordered" evidence="1">
    <location>
        <begin position="665"/>
        <end position="695"/>
    </location>
</feature>